<dbReference type="OrthoDB" id="3790813at2759"/>
<dbReference type="AlphaFoldDB" id="A0A9W9CFZ9"/>
<feature type="compositionally biased region" description="Acidic residues" evidence="1">
    <location>
        <begin position="490"/>
        <end position="502"/>
    </location>
</feature>
<comment type="caution">
    <text evidence="2">The sequence shown here is derived from an EMBL/GenBank/DDBJ whole genome shotgun (WGS) entry which is preliminary data.</text>
</comment>
<feature type="region of interest" description="Disordered" evidence="1">
    <location>
        <begin position="30"/>
        <end position="72"/>
    </location>
</feature>
<feature type="compositionally biased region" description="Basic and acidic residues" evidence="1">
    <location>
        <begin position="503"/>
        <end position="526"/>
    </location>
</feature>
<dbReference type="GeneID" id="80905062"/>
<sequence length="541" mass="59491">MFLDWFVSTSMEKPTDVSLAELRTAACDVSSVEKQSADSNATAPTTAEAEEMDMTSIDKDSTDNKATPLSDKAHIDSVALSPLAVQPSDHGAAPAAEETTKGDSATPSAVVVPDQASDWNSVIIDETYTETLSLDASLPDDDAAYSVNNEDAHEPGTVMPASAQTTPQPLNSAQAEQLEFNDEEVPLKEDADTFIITKQNYPSERNGTLKNEVAAAVCTPVATASKAGEAVKRKAEDILTPGTLKHVLDNMKATVTDGASAYVNGVTAGYDFPEIAGRVIEPIVNIADNIPSREETSKFVDAITDRLQEWFGKRKKRRSTEPDILDPDNMANMEDAHQVFAREMAAKARRFLVSYGICHQWQVMCDRNTIKWHYELQRALEAFYLEHKQYMRAEELMDAEPSWFADKQKGCFVLMLFAKWEVDDKADVGGRDGLLATDFALPEMFCKVSTADICPDPSSVAIEDIDNENGLEHEEDGVFWLKDDDHEYADEEEDAGEVWLDEGTDRETETSTPDDGREDGVIWLHDDADEESESTSAVAAM</sequence>
<reference evidence="2" key="1">
    <citation type="submission" date="2022-10" db="EMBL/GenBank/DDBJ databases">
        <title>Tapping the CABI collections for fungal endophytes: first genome assemblies for Collariella, Neodidymelliopsis, Ascochyta clinopodiicola, Didymella pomorum, Didymosphaeria variabile, Neocosmospora piperis and Neocucurbitaria cava.</title>
        <authorList>
            <person name="Hill R."/>
        </authorList>
    </citation>
    <scope>NUCLEOTIDE SEQUENCE</scope>
    <source>
        <strain evidence="2">IMI 356815</strain>
    </source>
</reference>
<proteinExistence type="predicted"/>
<gene>
    <name evidence="2" type="ORF">N0V89_001532</name>
</gene>
<feature type="region of interest" description="Disordered" evidence="1">
    <location>
        <begin position="86"/>
        <end position="113"/>
    </location>
</feature>
<dbReference type="RefSeq" id="XP_056077165.1">
    <property type="nucleotide sequence ID" value="XM_056210343.1"/>
</dbReference>
<evidence type="ECO:0000313" key="2">
    <source>
        <dbReference type="EMBL" id="KAJ4360963.1"/>
    </source>
</evidence>
<dbReference type="EMBL" id="JAPEUX010000001">
    <property type="protein sequence ID" value="KAJ4360963.1"/>
    <property type="molecule type" value="Genomic_DNA"/>
</dbReference>
<evidence type="ECO:0000256" key="1">
    <source>
        <dbReference type="SAM" id="MobiDB-lite"/>
    </source>
</evidence>
<accession>A0A9W9CFZ9</accession>
<feature type="region of interest" description="Disordered" evidence="1">
    <location>
        <begin position="490"/>
        <end position="541"/>
    </location>
</feature>
<dbReference type="Proteomes" id="UP001140513">
    <property type="component" value="Unassembled WGS sequence"/>
</dbReference>
<keyword evidence="3" id="KW-1185">Reference proteome</keyword>
<protein>
    <submittedName>
        <fullName evidence="2">Uncharacterized protein</fullName>
    </submittedName>
</protein>
<name>A0A9W9CFZ9_9PLEO</name>
<organism evidence="2 3">
    <name type="scientific">Didymosphaeria variabile</name>
    <dbReference type="NCBI Taxonomy" id="1932322"/>
    <lineage>
        <taxon>Eukaryota</taxon>
        <taxon>Fungi</taxon>
        <taxon>Dikarya</taxon>
        <taxon>Ascomycota</taxon>
        <taxon>Pezizomycotina</taxon>
        <taxon>Dothideomycetes</taxon>
        <taxon>Pleosporomycetidae</taxon>
        <taxon>Pleosporales</taxon>
        <taxon>Massarineae</taxon>
        <taxon>Didymosphaeriaceae</taxon>
        <taxon>Didymosphaeria</taxon>
    </lineage>
</organism>
<evidence type="ECO:0000313" key="3">
    <source>
        <dbReference type="Proteomes" id="UP001140513"/>
    </source>
</evidence>